<dbReference type="EMBL" id="FQNC01000041">
    <property type="protein sequence ID" value="SGY34115.1"/>
    <property type="molecule type" value="Genomic_DNA"/>
</dbReference>
<name>A0A2X0M398_9BASI</name>
<sequence>MTAIVPYGVVYPEKYHADRKAAAEIATQLGFKEETFIEVTVQWGDQDPNVHLNNAMYYKYLEAGQCLTARKPHSPSLPTGRGAYVRSITRKLDAPTAKAINQGAQGRGLVVGQVMNRFERPVYAPDHLLIAHRATQVAKKKFVLTSVIVSFELSSSALQKPRYRLAWVLIATSRRFLFFLCSQRARVCSGEAIMVGFDYDNHKGAELPNGLYPLIEREISDAAQTIAAAQGSKAKL</sequence>
<dbReference type="AlphaFoldDB" id="A0A2X0M398"/>
<evidence type="ECO:0000313" key="2">
    <source>
        <dbReference type="Proteomes" id="UP000249464"/>
    </source>
</evidence>
<dbReference type="SUPFAM" id="SSF54637">
    <property type="entry name" value="Thioesterase/thiol ester dehydrase-isomerase"/>
    <property type="match status" value="1"/>
</dbReference>
<proteinExistence type="predicted"/>
<evidence type="ECO:0000313" key="1">
    <source>
        <dbReference type="EMBL" id="SGY34115.1"/>
    </source>
</evidence>
<protein>
    <submittedName>
        <fullName evidence="1">BQ5605_C002g01591 protein</fullName>
    </submittedName>
</protein>
<organism evidence="1 2">
    <name type="scientific">Microbotryum silenes-dioicae</name>
    <dbReference type="NCBI Taxonomy" id="796604"/>
    <lineage>
        <taxon>Eukaryota</taxon>
        <taxon>Fungi</taxon>
        <taxon>Dikarya</taxon>
        <taxon>Basidiomycota</taxon>
        <taxon>Pucciniomycotina</taxon>
        <taxon>Microbotryomycetes</taxon>
        <taxon>Microbotryales</taxon>
        <taxon>Microbotryaceae</taxon>
        <taxon>Microbotryum</taxon>
    </lineage>
</organism>
<dbReference type="InterPro" id="IPR029069">
    <property type="entry name" value="HotDog_dom_sf"/>
</dbReference>
<dbReference type="CDD" id="cd00586">
    <property type="entry name" value="4HBT"/>
    <property type="match status" value="1"/>
</dbReference>
<gene>
    <name evidence="1" type="primary">BQ5605_C002g01591</name>
    <name evidence="1" type="ORF">BQ5605_C002G01591</name>
</gene>
<keyword evidence="2" id="KW-1185">Reference proteome</keyword>
<dbReference type="Gene3D" id="3.10.129.10">
    <property type="entry name" value="Hotdog Thioesterase"/>
    <property type="match status" value="1"/>
</dbReference>
<dbReference type="Pfam" id="PF13279">
    <property type="entry name" value="4HBT_2"/>
    <property type="match status" value="1"/>
</dbReference>
<dbReference type="Proteomes" id="UP000249464">
    <property type="component" value="Unassembled WGS sequence"/>
</dbReference>
<reference evidence="1 2" key="1">
    <citation type="submission" date="2016-11" db="EMBL/GenBank/DDBJ databases">
        <authorList>
            <person name="Jaros S."/>
            <person name="Januszkiewicz K."/>
            <person name="Wedrychowicz H."/>
        </authorList>
    </citation>
    <scope>NUCLEOTIDE SEQUENCE [LARGE SCALE GENOMIC DNA]</scope>
</reference>
<accession>A0A2X0M398</accession>